<keyword evidence="4" id="KW-0653">Protein transport</keyword>
<keyword evidence="3 8" id="KW-0812">Transmembrane</keyword>
<reference evidence="9 10" key="1">
    <citation type="submission" date="2024-04" db="EMBL/GenBank/DDBJ databases">
        <title>Phyllosticta paracitricarpa is synonymous to the EU quarantine fungus P. citricarpa based on phylogenomic analyses.</title>
        <authorList>
            <consortium name="Lawrence Berkeley National Laboratory"/>
            <person name="Van Ingen-Buijs V.A."/>
            <person name="Van Westerhoven A.C."/>
            <person name="Haridas S."/>
            <person name="Skiadas P."/>
            <person name="Martin F."/>
            <person name="Groenewald J.Z."/>
            <person name="Crous P.W."/>
            <person name="Seidl M.F."/>
        </authorList>
    </citation>
    <scope>NUCLEOTIDE SEQUENCE [LARGE SCALE GENOMIC DNA]</scope>
    <source>
        <strain evidence="9 10">CBS 123374</strain>
    </source>
</reference>
<comment type="caution">
    <text evidence="9">The sequence shown here is derived from an EMBL/GenBank/DDBJ whole genome shotgun (WGS) entry which is preliminary data.</text>
</comment>
<keyword evidence="10" id="KW-1185">Reference proteome</keyword>
<comment type="similarity">
    <text evidence="7">Belongs to the YOS1 family.</text>
</comment>
<feature type="transmembrane region" description="Helical" evidence="8">
    <location>
        <begin position="61"/>
        <end position="83"/>
    </location>
</feature>
<protein>
    <submittedName>
        <fullName evidence="9">Yos1-like-domain-containing protein</fullName>
    </submittedName>
</protein>
<sequence>MPQANTARQCSRHLSHLNHPHFHLDTCSSITTHTSVQPPAIPVCSSSRHIFSTPPKKPAAMLWFGLGGLFYVAILLTNAIAVLSEDRFLARIGWGLQAEPAFGGVQDTTSVKAKVIHLIASVRTLMRGPLIVVNTLIILYEIILG</sequence>
<evidence type="ECO:0000256" key="5">
    <source>
        <dbReference type="ARBA" id="ARBA00022989"/>
    </source>
</evidence>
<dbReference type="PANTHER" id="PTHR15858:SF0">
    <property type="entry name" value="IMMEDIATE EARLY RESPONSE 3-INTERACTING PROTEIN 1"/>
    <property type="match status" value="1"/>
</dbReference>
<dbReference type="InterPro" id="IPR013880">
    <property type="entry name" value="Yos1"/>
</dbReference>
<evidence type="ECO:0000256" key="3">
    <source>
        <dbReference type="ARBA" id="ARBA00022692"/>
    </source>
</evidence>
<evidence type="ECO:0000313" key="10">
    <source>
        <dbReference type="Proteomes" id="UP001492380"/>
    </source>
</evidence>
<proteinExistence type="inferred from homology"/>
<evidence type="ECO:0000256" key="6">
    <source>
        <dbReference type="ARBA" id="ARBA00023136"/>
    </source>
</evidence>
<evidence type="ECO:0000256" key="7">
    <source>
        <dbReference type="ARBA" id="ARBA00024203"/>
    </source>
</evidence>
<dbReference type="Proteomes" id="UP001492380">
    <property type="component" value="Unassembled WGS sequence"/>
</dbReference>
<accession>A0ABR1YYP0</accession>
<organism evidence="9 10">
    <name type="scientific">Phyllosticta capitalensis</name>
    <dbReference type="NCBI Taxonomy" id="121624"/>
    <lineage>
        <taxon>Eukaryota</taxon>
        <taxon>Fungi</taxon>
        <taxon>Dikarya</taxon>
        <taxon>Ascomycota</taxon>
        <taxon>Pezizomycotina</taxon>
        <taxon>Dothideomycetes</taxon>
        <taxon>Dothideomycetes incertae sedis</taxon>
        <taxon>Botryosphaeriales</taxon>
        <taxon>Phyllostictaceae</taxon>
        <taxon>Phyllosticta</taxon>
    </lineage>
</organism>
<evidence type="ECO:0000256" key="8">
    <source>
        <dbReference type="SAM" id="Phobius"/>
    </source>
</evidence>
<dbReference type="Pfam" id="PF08571">
    <property type="entry name" value="Yos1"/>
    <property type="match status" value="1"/>
</dbReference>
<keyword evidence="6 8" id="KW-0472">Membrane</keyword>
<dbReference type="PANTHER" id="PTHR15858">
    <property type="entry name" value="IMMEDIATE EARLY RESPONSE 3-INTERACTING PROTEIN 1"/>
    <property type="match status" value="1"/>
</dbReference>
<keyword evidence="2" id="KW-0813">Transport</keyword>
<dbReference type="EMBL" id="JBBWRZ010000002">
    <property type="protein sequence ID" value="KAK8243803.1"/>
    <property type="molecule type" value="Genomic_DNA"/>
</dbReference>
<gene>
    <name evidence="9" type="ORF">HDK90DRAFT_134451</name>
</gene>
<evidence type="ECO:0000256" key="1">
    <source>
        <dbReference type="ARBA" id="ARBA00004370"/>
    </source>
</evidence>
<evidence type="ECO:0000256" key="2">
    <source>
        <dbReference type="ARBA" id="ARBA00022448"/>
    </source>
</evidence>
<evidence type="ECO:0000256" key="4">
    <source>
        <dbReference type="ARBA" id="ARBA00022927"/>
    </source>
</evidence>
<comment type="subcellular location">
    <subcellularLocation>
        <location evidence="1">Membrane</location>
    </subcellularLocation>
</comment>
<evidence type="ECO:0000313" key="9">
    <source>
        <dbReference type="EMBL" id="KAK8243803.1"/>
    </source>
</evidence>
<keyword evidence="5 8" id="KW-1133">Transmembrane helix</keyword>
<name>A0ABR1YYP0_9PEZI</name>